<proteinExistence type="predicted"/>
<dbReference type="EMBL" id="JACHDR010000001">
    <property type="protein sequence ID" value="MBB5512412.1"/>
    <property type="molecule type" value="Genomic_DNA"/>
</dbReference>
<name>A0A7W8TT28_9MICC</name>
<comment type="caution">
    <text evidence="2">The sequence shown here is derived from an EMBL/GenBank/DDBJ whole genome shotgun (WGS) entry which is preliminary data.</text>
</comment>
<evidence type="ECO:0000313" key="3">
    <source>
        <dbReference type="Proteomes" id="UP000580797"/>
    </source>
</evidence>
<accession>A0A7W8TT28</accession>
<organism evidence="2 3">
    <name type="scientific">Neomicrococcus aestuarii</name>
    <dbReference type="NCBI Taxonomy" id="556325"/>
    <lineage>
        <taxon>Bacteria</taxon>
        <taxon>Bacillati</taxon>
        <taxon>Actinomycetota</taxon>
        <taxon>Actinomycetes</taxon>
        <taxon>Micrococcales</taxon>
        <taxon>Micrococcaceae</taxon>
        <taxon>Neomicrococcus</taxon>
    </lineage>
</organism>
<gene>
    <name evidence="2" type="ORF">HD598_001099</name>
</gene>
<protein>
    <submittedName>
        <fullName evidence="2">Uncharacterized protein</fullName>
    </submittedName>
</protein>
<evidence type="ECO:0000256" key="1">
    <source>
        <dbReference type="SAM" id="MobiDB-lite"/>
    </source>
</evidence>
<dbReference type="AlphaFoldDB" id="A0A7W8TT28"/>
<feature type="region of interest" description="Disordered" evidence="1">
    <location>
        <begin position="124"/>
        <end position="154"/>
    </location>
</feature>
<reference evidence="2 3" key="1">
    <citation type="submission" date="2020-08" db="EMBL/GenBank/DDBJ databases">
        <title>Sequencing the genomes of 1000 actinobacteria strains.</title>
        <authorList>
            <person name="Klenk H.-P."/>
        </authorList>
    </citation>
    <scope>NUCLEOTIDE SEQUENCE [LARGE SCALE GENOMIC DNA]</scope>
    <source>
        <strain evidence="2 3">DSM 105783</strain>
    </source>
</reference>
<dbReference type="Proteomes" id="UP000580797">
    <property type="component" value="Unassembled WGS sequence"/>
</dbReference>
<evidence type="ECO:0000313" key="2">
    <source>
        <dbReference type="EMBL" id="MBB5512412.1"/>
    </source>
</evidence>
<sequence length="154" mass="17197">MSGLSEEELAQHSTALVDGLEEIAQRYPEHVILAWEDPVTFGSGHFFLYPEAGSMTRFAVEEQYTGTDWSDDDRVATSWTWDSQARVRQADGSYPWRSLAHGEVKAGDYQQLLDLAKEWAKTSHDHAEREQALTADPITTTAVDRAGGPRTLLS</sequence>
<dbReference type="RefSeq" id="WP_183664360.1">
    <property type="nucleotide sequence ID" value="NZ_BAAARH010000010.1"/>
</dbReference>